<evidence type="ECO:0000313" key="2">
    <source>
        <dbReference type="Proteomes" id="UP000244934"/>
    </source>
</evidence>
<accession>A0A2R8CPY5</accession>
<name>A0A2R8CPY5_9GAMM</name>
<dbReference type="RefSeq" id="WP_207771492.1">
    <property type="nucleotide sequence ID" value="NZ_ONZI01000004.1"/>
</dbReference>
<keyword evidence="2" id="KW-1185">Reference proteome</keyword>
<reference evidence="2" key="1">
    <citation type="submission" date="2018-03" db="EMBL/GenBank/DDBJ databases">
        <authorList>
            <person name="Navarro De La Torre S."/>
        </authorList>
    </citation>
    <scope>NUCLEOTIDE SEQUENCE [LARGE SCALE GENOMIC DNA]</scope>
    <source>
        <strain evidence="2">EAod3</strain>
    </source>
</reference>
<gene>
    <name evidence="1" type="ORF">KSP9073_03017</name>
</gene>
<protein>
    <submittedName>
        <fullName evidence="1">Uncharacterized protein</fullName>
    </submittedName>
</protein>
<dbReference type="EMBL" id="ONZI01000004">
    <property type="protein sequence ID" value="SPJ34968.1"/>
    <property type="molecule type" value="Genomic_DNA"/>
</dbReference>
<proteinExistence type="predicted"/>
<organism evidence="1 2">
    <name type="scientific">Kushneria phyllosphaerae</name>
    <dbReference type="NCBI Taxonomy" id="2100822"/>
    <lineage>
        <taxon>Bacteria</taxon>
        <taxon>Pseudomonadati</taxon>
        <taxon>Pseudomonadota</taxon>
        <taxon>Gammaproteobacteria</taxon>
        <taxon>Oceanospirillales</taxon>
        <taxon>Halomonadaceae</taxon>
        <taxon>Kushneria</taxon>
    </lineage>
</organism>
<dbReference type="Proteomes" id="UP000244934">
    <property type="component" value="Unassembled WGS sequence"/>
</dbReference>
<dbReference type="AlphaFoldDB" id="A0A2R8CPY5"/>
<evidence type="ECO:0000313" key="1">
    <source>
        <dbReference type="EMBL" id="SPJ34968.1"/>
    </source>
</evidence>
<sequence length="147" mass="16190">MSGNIPNSVIGAVASVIASHYYSHSKLETLFMESGAPGDAPEGNCEKKCGEWLKRCNADPDVDALEVLGRIIQNYMDQKPPSSFFDESPSIIEEGQERIKAALAQNQLSYRLNGYITQAGSTPISKTLEDYLKSGNFCLLKKSLRER</sequence>